<dbReference type="Gene3D" id="3.40.30.10">
    <property type="entry name" value="Glutaredoxin"/>
    <property type="match status" value="1"/>
</dbReference>
<comment type="caution">
    <text evidence="15">The sequence shown here is derived from an EMBL/GenBank/DDBJ whole genome shotgun (WGS) entry which is preliminary data.</text>
</comment>
<evidence type="ECO:0000256" key="6">
    <source>
        <dbReference type="ARBA" id="ARBA00023002"/>
    </source>
</evidence>
<keyword evidence="5" id="KW-0049">Antioxidant</keyword>
<dbReference type="GO" id="GO:0034599">
    <property type="term" value="P:cellular response to oxidative stress"/>
    <property type="evidence" value="ECO:0007669"/>
    <property type="project" value="TreeGrafter"/>
</dbReference>
<dbReference type="EMBL" id="AEPE02000004">
    <property type="protein sequence ID" value="EFZ37074.1"/>
    <property type="molecule type" value="Genomic_DNA"/>
</dbReference>
<dbReference type="EC" id="1.11.1.24" evidence="3"/>
<dbReference type="InterPro" id="IPR036249">
    <property type="entry name" value="Thioredoxin-like_sf"/>
</dbReference>
<proteinExistence type="inferred from homology"/>
<dbReference type="PANTHER" id="PTHR42801">
    <property type="entry name" value="THIOREDOXIN-DEPENDENT PEROXIDE REDUCTASE"/>
    <property type="match status" value="1"/>
</dbReference>
<evidence type="ECO:0000256" key="2">
    <source>
        <dbReference type="ARBA" id="ARBA00011245"/>
    </source>
</evidence>
<dbReference type="SUPFAM" id="SSF52833">
    <property type="entry name" value="Thioredoxin-like"/>
    <property type="match status" value="1"/>
</dbReference>
<evidence type="ECO:0000256" key="13">
    <source>
        <dbReference type="PIRSR" id="PIRSR000239-1"/>
    </source>
</evidence>
<dbReference type="PANTHER" id="PTHR42801:SF4">
    <property type="entry name" value="AHPC_TSA FAMILY PROTEIN"/>
    <property type="match status" value="1"/>
</dbReference>
<comment type="catalytic activity">
    <reaction evidence="12">
        <text>a hydroperoxide + [thioredoxin]-dithiol = an alcohol + [thioredoxin]-disulfide + H2O</text>
        <dbReference type="Rhea" id="RHEA:62620"/>
        <dbReference type="Rhea" id="RHEA-COMP:10698"/>
        <dbReference type="Rhea" id="RHEA-COMP:10700"/>
        <dbReference type="ChEBI" id="CHEBI:15377"/>
        <dbReference type="ChEBI" id="CHEBI:29950"/>
        <dbReference type="ChEBI" id="CHEBI:30879"/>
        <dbReference type="ChEBI" id="CHEBI:35924"/>
        <dbReference type="ChEBI" id="CHEBI:50058"/>
        <dbReference type="EC" id="1.11.1.24"/>
    </reaction>
</comment>
<dbReference type="GO" id="GO:0005737">
    <property type="term" value="C:cytoplasm"/>
    <property type="evidence" value="ECO:0007669"/>
    <property type="project" value="TreeGrafter"/>
</dbReference>
<comment type="subunit">
    <text evidence="2">Monomer.</text>
</comment>
<protein>
    <recommendedName>
        <fullName evidence="3">thioredoxin-dependent peroxiredoxin</fullName>
        <ecNumber evidence="3">1.11.1.24</ecNumber>
    </recommendedName>
    <alternativeName>
        <fullName evidence="9">Thioredoxin peroxidase</fullName>
    </alternativeName>
    <alternativeName>
        <fullName evidence="11">Thioredoxin-dependent peroxiredoxin Bcp</fullName>
    </alternativeName>
</protein>
<dbReference type="HOGENOM" id="CLU_042529_14_1_10"/>
<evidence type="ECO:0000256" key="12">
    <source>
        <dbReference type="ARBA" id="ARBA00049091"/>
    </source>
</evidence>
<evidence type="ECO:0000256" key="8">
    <source>
        <dbReference type="ARBA" id="ARBA00023284"/>
    </source>
</evidence>
<evidence type="ECO:0000256" key="4">
    <source>
        <dbReference type="ARBA" id="ARBA00022559"/>
    </source>
</evidence>
<dbReference type="GO" id="GO:0008379">
    <property type="term" value="F:thioredoxin peroxidase activity"/>
    <property type="evidence" value="ECO:0007669"/>
    <property type="project" value="TreeGrafter"/>
</dbReference>
<dbReference type="Pfam" id="PF00578">
    <property type="entry name" value="AhpC-TSA"/>
    <property type="match status" value="1"/>
</dbReference>
<evidence type="ECO:0000256" key="5">
    <source>
        <dbReference type="ARBA" id="ARBA00022862"/>
    </source>
</evidence>
<gene>
    <name evidence="15" type="primary">bcp</name>
    <name evidence="15" type="ORF">HMPREF0663_11132</name>
</gene>
<dbReference type="InterPro" id="IPR050924">
    <property type="entry name" value="Peroxiredoxin_BCP/PrxQ"/>
</dbReference>
<feature type="active site" description="Cysteine sulfenic acid (-SOH) intermediate; for peroxidase activity" evidence="13">
    <location>
        <position position="54"/>
    </location>
</feature>
<evidence type="ECO:0000256" key="3">
    <source>
        <dbReference type="ARBA" id="ARBA00013017"/>
    </source>
</evidence>
<dbReference type="eggNOG" id="COG1225">
    <property type="taxonomic scope" value="Bacteria"/>
</dbReference>
<name>E7RPN1_9BACT</name>
<dbReference type="PIRSF" id="PIRSF000239">
    <property type="entry name" value="AHPC"/>
    <property type="match status" value="1"/>
</dbReference>
<accession>E7RPN1</accession>
<comment type="similarity">
    <text evidence="10">Belongs to the peroxiredoxin family. BCP/PrxQ subfamily.</text>
</comment>
<keyword evidence="8" id="KW-0676">Redox-active center</keyword>
<organism evidence="15 16">
    <name type="scientific">Hoylesella oralis ATCC 33269</name>
    <dbReference type="NCBI Taxonomy" id="873533"/>
    <lineage>
        <taxon>Bacteria</taxon>
        <taxon>Pseudomonadati</taxon>
        <taxon>Bacteroidota</taxon>
        <taxon>Bacteroidia</taxon>
        <taxon>Bacteroidales</taxon>
        <taxon>Prevotellaceae</taxon>
        <taxon>Hoylesella</taxon>
    </lineage>
</organism>
<dbReference type="Proteomes" id="UP000005580">
    <property type="component" value="Unassembled WGS sequence"/>
</dbReference>
<evidence type="ECO:0000256" key="7">
    <source>
        <dbReference type="ARBA" id="ARBA00023157"/>
    </source>
</evidence>
<keyword evidence="16" id="KW-1185">Reference proteome</keyword>
<evidence type="ECO:0000256" key="9">
    <source>
        <dbReference type="ARBA" id="ARBA00032824"/>
    </source>
</evidence>
<dbReference type="PROSITE" id="PS51352">
    <property type="entry name" value="THIOREDOXIN_2"/>
    <property type="match status" value="1"/>
</dbReference>
<keyword evidence="6 15" id="KW-0560">Oxidoreductase</keyword>
<reference evidence="15" key="1">
    <citation type="submission" date="2011-01" db="EMBL/GenBank/DDBJ databases">
        <authorList>
            <person name="Muzny D."/>
            <person name="Qin X."/>
            <person name="Buhay C."/>
            <person name="Dugan-Rocha S."/>
            <person name="Ding Y."/>
            <person name="Chen G."/>
            <person name="Hawes A."/>
            <person name="Holder M."/>
            <person name="Jhangiani S."/>
            <person name="Johnson A."/>
            <person name="Khan Z."/>
            <person name="Li Z."/>
            <person name="Liu W."/>
            <person name="Liu X."/>
            <person name="Perez L."/>
            <person name="Shen H."/>
            <person name="Wang Q."/>
            <person name="Watt J."/>
            <person name="Xi L."/>
            <person name="Xin Y."/>
            <person name="Zhou J."/>
            <person name="Deng J."/>
            <person name="Jiang H."/>
            <person name="Liu Y."/>
            <person name="Qu J."/>
            <person name="Song X.-Z."/>
            <person name="Zhang L."/>
            <person name="Villasana D."/>
            <person name="Johnson A."/>
            <person name="Liu J."/>
            <person name="Liyanage D."/>
            <person name="Lorensuhewa L."/>
            <person name="Robinson T."/>
            <person name="Song A."/>
            <person name="Song B.-B."/>
            <person name="Dinh H."/>
            <person name="Thornton R."/>
            <person name="Coyle M."/>
            <person name="Francisco L."/>
            <person name="Jackson L."/>
            <person name="Javaid M."/>
            <person name="Korchina V."/>
            <person name="Kovar C."/>
            <person name="Mata R."/>
            <person name="Mathew T."/>
            <person name="Ngo R."/>
            <person name="Nguyen L."/>
            <person name="Nguyen N."/>
            <person name="Okwuonu G."/>
            <person name="Ongeri F."/>
            <person name="Pham C."/>
            <person name="Simmons D."/>
            <person name="Wilczek-Boney K."/>
            <person name="Hale W."/>
            <person name="Jakkamsetti A."/>
            <person name="Pham P."/>
            <person name="Ruth R."/>
            <person name="San Lucas F."/>
            <person name="Warren J."/>
            <person name="Zhang J."/>
            <person name="Zhao Z."/>
            <person name="Zhou C."/>
            <person name="Zhu D."/>
            <person name="Lee S."/>
            <person name="Bess C."/>
            <person name="Blankenburg K."/>
            <person name="Forbes L."/>
            <person name="Fu Q."/>
            <person name="Gubbala S."/>
            <person name="Hirani K."/>
            <person name="Jayaseelan J.C."/>
            <person name="Lara F."/>
            <person name="Munidasa M."/>
            <person name="Palculict T."/>
            <person name="Patil S."/>
            <person name="Pu L.-L."/>
            <person name="Saada N."/>
            <person name="Tang L."/>
            <person name="Weissenberger G."/>
            <person name="Zhu Y."/>
            <person name="Hemphill L."/>
            <person name="Shang Y."/>
            <person name="Youmans B."/>
            <person name="Ayvaz T."/>
            <person name="Ross M."/>
            <person name="Santibanez J."/>
            <person name="Aqrawi P."/>
            <person name="Gross S."/>
            <person name="Joshi V."/>
            <person name="Fowler G."/>
            <person name="Nazareth L."/>
            <person name="Reid J."/>
            <person name="Worley K."/>
            <person name="Petrosino J."/>
            <person name="Highlander S."/>
            <person name="Gibbs R."/>
        </authorList>
    </citation>
    <scope>NUCLEOTIDE SEQUENCE [LARGE SCALE GENOMIC DNA]</scope>
    <source>
        <strain evidence="15">ATCC 33269</strain>
    </source>
</reference>
<feature type="domain" description="Thioredoxin" evidence="14">
    <location>
        <begin position="12"/>
        <end position="161"/>
    </location>
</feature>
<dbReference type="InterPro" id="IPR013766">
    <property type="entry name" value="Thioredoxin_domain"/>
</dbReference>
<dbReference type="FunFam" id="3.40.30.10:FF:000007">
    <property type="entry name" value="Thioredoxin-dependent thiol peroxidase"/>
    <property type="match status" value="1"/>
</dbReference>
<evidence type="ECO:0000256" key="1">
    <source>
        <dbReference type="ARBA" id="ARBA00003330"/>
    </source>
</evidence>
<keyword evidence="7" id="KW-1015">Disulfide bond</keyword>
<evidence type="ECO:0000256" key="10">
    <source>
        <dbReference type="ARBA" id="ARBA00038489"/>
    </source>
</evidence>
<evidence type="ECO:0000313" key="15">
    <source>
        <dbReference type="EMBL" id="EFZ37074.1"/>
    </source>
</evidence>
<keyword evidence="4 15" id="KW-0575">Peroxidase</keyword>
<dbReference type="AlphaFoldDB" id="E7RPN1"/>
<dbReference type="CDD" id="cd03017">
    <property type="entry name" value="PRX_BCP"/>
    <property type="match status" value="1"/>
</dbReference>
<evidence type="ECO:0000259" key="14">
    <source>
        <dbReference type="PROSITE" id="PS51352"/>
    </source>
</evidence>
<sequence>MSASNLKNETNMQIGDKAPQVLGIDQDGKEIRLSDYAGKKLVLYFYPKDSTSGCTAEACNLRDNYAQLRKEGYEVVGVSVQDGRSHKKFIEKNALPFPLIADTEKTLNESFGVWGEKSMYGRKYFGTFRTTFIIGTDGRIERIFTPKEIKVKEHAAQILGE</sequence>
<comment type="function">
    <text evidence="1">Thiol-specific peroxidase that catalyzes the reduction of hydrogen peroxide and organic hydroperoxides to water and alcohols, respectively. Plays a role in cell protection against oxidative stress by detoxifying peroxides and as sensor of hydrogen peroxide-mediated signaling events.</text>
</comment>
<dbReference type="NCBIfam" id="NF006960">
    <property type="entry name" value="PRK09437.1"/>
    <property type="match status" value="1"/>
</dbReference>
<evidence type="ECO:0000313" key="16">
    <source>
        <dbReference type="Proteomes" id="UP000005580"/>
    </source>
</evidence>
<dbReference type="GO" id="GO:0045454">
    <property type="term" value="P:cell redox homeostasis"/>
    <property type="evidence" value="ECO:0007669"/>
    <property type="project" value="TreeGrafter"/>
</dbReference>
<evidence type="ECO:0000256" key="11">
    <source>
        <dbReference type="ARBA" id="ARBA00042639"/>
    </source>
</evidence>
<dbReference type="InterPro" id="IPR000866">
    <property type="entry name" value="AhpC/TSA"/>
</dbReference>
<dbReference type="InterPro" id="IPR024706">
    <property type="entry name" value="Peroxiredoxin_AhpC-typ"/>
</dbReference>